<dbReference type="EMBL" id="FNIM01000006">
    <property type="protein sequence ID" value="SDN55724.1"/>
    <property type="molecule type" value="Genomic_DNA"/>
</dbReference>
<gene>
    <name evidence="4" type="ORF">SAMN05216355_106117</name>
</gene>
<dbReference type="InterPro" id="IPR018193">
    <property type="entry name" value="Glyc_kinase_flavodox-like_fold"/>
</dbReference>
<organism evidence="4 5">
    <name type="scientific">Actinomyces ruminicola</name>
    <dbReference type="NCBI Taxonomy" id="332524"/>
    <lineage>
        <taxon>Bacteria</taxon>
        <taxon>Bacillati</taxon>
        <taxon>Actinomycetota</taxon>
        <taxon>Actinomycetes</taxon>
        <taxon>Actinomycetales</taxon>
        <taxon>Actinomycetaceae</taxon>
        <taxon>Actinomyces</taxon>
    </lineage>
</organism>
<reference evidence="5" key="1">
    <citation type="submission" date="2016-10" db="EMBL/GenBank/DDBJ databases">
        <authorList>
            <person name="Varghese N."/>
            <person name="Submissions S."/>
        </authorList>
    </citation>
    <scope>NUCLEOTIDE SEQUENCE [LARGE SCALE GENOMIC DNA]</scope>
    <source>
        <strain evidence="5">DSM 27982</strain>
    </source>
</reference>
<dbReference type="Gene3D" id="3.40.50.10350">
    <property type="entry name" value="Glycerate kinase, domain 1"/>
    <property type="match status" value="1"/>
</dbReference>
<evidence type="ECO:0000313" key="5">
    <source>
        <dbReference type="Proteomes" id="UP000198541"/>
    </source>
</evidence>
<proteinExistence type="inferred from homology"/>
<keyword evidence="5" id="KW-1185">Reference proteome</keyword>
<dbReference type="Gene3D" id="3.90.1510.10">
    <property type="entry name" value="Glycerate kinase, domain 2"/>
    <property type="match status" value="1"/>
</dbReference>
<evidence type="ECO:0000256" key="2">
    <source>
        <dbReference type="ARBA" id="ARBA00022679"/>
    </source>
</evidence>
<evidence type="ECO:0000313" key="4">
    <source>
        <dbReference type="EMBL" id="SDN55724.1"/>
    </source>
</evidence>
<keyword evidence="3 4" id="KW-0418">Kinase</keyword>
<dbReference type="InterPro" id="IPR004381">
    <property type="entry name" value="Glycerate_kinase"/>
</dbReference>
<dbReference type="PANTHER" id="PTHR21599:SF0">
    <property type="entry name" value="GLYCERATE KINASE"/>
    <property type="match status" value="1"/>
</dbReference>
<dbReference type="AlphaFoldDB" id="A0A1H0CCT0"/>
<dbReference type="InterPro" id="IPR018197">
    <property type="entry name" value="Glycerate_kinase_RE-like"/>
</dbReference>
<dbReference type="Pfam" id="PF02595">
    <property type="entry name" value="Gly_kinase"/>
    <property type="match status" value="2"/>
</dbReference>
<dbReference type="STRING" id="332524.SAMN04487766_106150"/>
<accession>A0A1H0CCT0</accession>
<comment type="similarity">
    <text evidence="1">Belongs to the glycerate kinase type-1 family.</text>
</comment>
<dbReference type="PANTHER" id="PTHR21599">
    <property type="entry name" value="GLYCERATE KINASE"/>
    <property type="match status" value="1"/>
</dbReference>
<dbReference type="SUPFAM" id="SSF110738">
    <property type="entry name" value="Glycerate kinase I"/>
    <property type="match status" value="1"/>
</dbReference>
<name>A0A1H0CCT0_9ACTO</name>
<dbReference type="GO" id="GO:0031388">
    <property type="term" value="P:organic acid phosphorylation"/>
    <property type="evidence" value="ECO:0007669"/>
    <property type="project" value="InterPro"/>
</dbReference>
<dbReference type="InterPro" id="IPR036129">
    <property type="entry name" value="Glycerate_kinase_sf"/>
</dbReference>
<evidence type="ECO:0000256" key="1">
    <source>
        <dbReference type="ARBA" id="ARBA00006284"/>
    </source>
</evidence>
<dbReference type="GO" id="GO:0008887">
    <property type="term" value="F:glycerate kinase activity"/>
    <property type="evidence" value="ECO:0007669"/>
    <property type="project" value="InterPro"/>
</dbReference>
<evidence type="ECO:0000256" key="3">
    <source>
        <dbReference type="ARBA" id="ARBA00022777"/>
    </source>
</evidence>
<sequence>MYPEPRGVPLVAPDLGLGALAVAESIAAGWAHERPADALTLLPLPDGGPGTVQAIARERIAFRTSLYAAGPLGRTREVELVRLTPAGPACGGAGAVTGATWLLDAARLLALPADRELAAREARSGTTTGLGRALAAALGATAPGDTLVVTLGATAVHDGGVGALDGLGGLGTARALVAGRELVLALADDTPLGGVSGAGQVLTAVTTLSGEQAQELNRRACAAASRIVTQAAATCSGALPVAGVGTVGAQVVSASSRGTGAGGGAALVLRSLGARALPGPRVMSQLLGLAGAAVDQDLVVTAVGEAYDVVADSVTAVVGEVAGKAALPTVMVAGRLAVPRGELAEAGVVSAYSLEAPGAVRNETWNAGGAPALRERLTAVGARLARTWSR</sequence>
<keyword evidence="2" id="KW-0808">Transferase</keyword>
<protein>
    <submittedName>
        <fullName evidence="4">Glycerate kinase</fullName>
    </submittedName>
</protein>
<dbReference type="Proteomes" id="UP000198541">
    <property type="component" value="Unassembled WGS sequence"/>
</dbReference>